<comment type="caution">
    <text evidence="5">The sequence shown here is derived from an EMBL/GenBank/DDBJ whole genome shotgun (WGS) entry which is preliminary data.</text>
</comment>
<feature type="domain" description="D-isomer specific 2-hydroxyacid dehydrogenase NAD-binding" evidence="4">
    <location>
        <begin position="129"/>
        <end position="298"/>
    </location>
</feature>
<protein>
    <recommendedName>
        <fullName evidence="6">D-isomer specific 2-hydroxyacid dehydrogenase NAD-binding domain-containing protein</fullName>
    </recommendedName>
</protein>
<dbReference type="SUPFAM" id="SSF52283">
    <property type="entry name" value="Formate/glycerate dehydrogenase catalytic domain-like"/>
    <property type="match status" value="1"/>
</dbReference>
<dbReference type="AlphaFoldDB" id="A0A0F9S0Q2"/>
<feature type="domain" description="D-isomer specific 2-hydroxyacid dehydrogenase catalytic" evidence="3">
    <location>
        <begin position="25"/>
        <end position="347"/>
    </location>
</feature>
<dbReference type="InterPro" id="IPR029753">
    <property type="entry name" value="D-isomer_DH_CS"/>
</dbReference>
<evidence type="ECO:0008006" key="6">
    <source>
        <dbReference type="Google" id="ProtNLM"/>
    </source>
</evidence>
<keyword evidence="1" id="KW-0560">Oxidoreductase</keyword>
<keyword evidence="2" id="KW-0520">NAD</keyword>
<gene>
    <name evidence="5" type="ORF">LCGC14_0529810</name>
</gene>
<dbReference type="EMBL" id="LAZR01000687">
    <property type="protein sequence ID" value="KKN60669.1"/>
    <property type="molecule type" value="Genomic_DNA"/>
</dbReference>
<dbReference type="GO" id="GO:0016618">
    <property type="term" value="F:hydroxypyruvate reductase [NAD(P)H] activity"/>
    <property type="evidence" value="ECO:0007669"/>
    <property type="project" value="TreeGrafter"/>
</dbReference>
<proteinExistence type="predicted"/>
<organism evidence="5">
    <name type="scientific">marine sediment metagenome</name>
    <dbReference type="NCBI Taxonomy" id="412755"/>
    <lineage>
        <taxon>unclassified sequences</taxon>
        <taxon>metagenomes</taxon>
        <taxon>ecological metagenomes</taxon>
    </lineage>
</organism>
<dbReference type="PROSITE" id="PS00671">
    <property type="entry name" value="D_2_HYDROXYACID_DH_3"/>
    <property type="match status" value="1"/>
</dbReference>
<dbReference type="InterPro" id="IPR006139">
    <property type="entry name" value="D-isomer_2_OHA_DH_cat_dom"/>
</dbReference>
<dbReference type="Pfam" id="PF02826">
    <property type="entry name" value="2-Hacid_dh_C"/>
    <property type="match status" value="1"/>
</dbReference>
<dbReference type="GO" id="GO:0051287">
    <property type="term" value="F:NAD binding"/>
    <property type="evidence" value="ECO:0007669"/>
    <property type="project" value="InterPro"/>
</dbReference>
<evidence type="ECO:0000259" key="3">
    <source>
        <dbReference type="Pfam" id="PF00389"/>
    </source>
</evidence>
<dbReference type="Gene3D" id="3.40.50.720">
    <property type="entry name" value="NAD(P)-binding Rossmann-like Domain"/>
    <property type="match status" value="2"/>
</dbReference>
<name>A0A0F9S0Q2_9ZZZZ</name>
<dbReference type="PANTHER" id="PTHR10996:SF178">
    <property type="entry name" value="2-HYDROXYACID DEHYDROGENASE YGL185C-RELATED"/>
    <property type="match status" value="1"/>
</dbReference>
<evidence type="ECO:0000256" key="2">
    <source>
        <dbReference type="ARBA" id="ARBA00023027"/>
    </source>
</evidence>
<sequence>MTHKPKVYLTSNVFSATEIGSNKAISKSIRNNIQELWHKLNQISELKVFDGRFPTEDEIQKEVEEYNPDILGCHLSHAITSEVLKNSKLFAVSTSTAGYNHIQRLETDDILITHTPGVLHETVADYTIAIIMTNLRNLIDLHTYVWNGQWTPDDKWDLDQSLSSVITNKVLGLVGMGEIGKELVKKLYPWGISILYYDIHQMIDFEKKYPSLEFKENIEDVFIESDIVSLHVPLNKHTENLINRNLLKLMKRNSLLVNTSRGPVLDLNALLNMLEKNEIQINLALDVFPIEPIDEKTLERFKKIKKQNPEIRMTLIPHNASADANIRGKMTILFLEDILRIIESSTLDDLSDVHLIPEHRKQLNDKYWRILRYWEK</sequence>
<dbReference type="Pfam" id="PF00389">
    <property type="entry name" value="2-Hacid_dh"/>
    <property type="match status" value="1"/>
</dbReference>
<evidence type="ECO:0000256" key="1">
    <source>
        <dbReference type="ARBA" id="ARBA00023002"/>
    </source>
</evidence>
<dbReference type="GO" id="GO:0030267">
    <property type="term" value="F:glyoxylate reductase (NADPH) activity"/>
    <property type="evidence" value="ECO:0007669"/>
    <property type="project" value="TreeGrafter"/>
</dbReference>
<dbReference type="InterPro" id="IPR006140">
    <property type="entry name" value="D-isomer_DH_NAD-bd"/>
</dbReference>
<accession>A0A0F9S0Q2</accession>
<dbReference type="InterPro" id="IPR036291">
    <property type="entry name" value="NAD(P)-bd_dom_sf"/>
</dbReference>
<dbReference type="InterPro" id="IPR050223">
    <property type="entry name" value="D-isomer_2-hydroxyacid_DH"/>
</dbReference>
<dbReference type="PROSITE" id="PS00670">
    <property type="entry name" value="D_2_HYDROXYACID_DH_2"/>
    <property type="match status" value="1"/>
</dbReference>
<dbReference type="GO" id="GO:0005829">
    <property type="term" value="C:cytosol"/>
    <property type="evidence" value="ECO:0007669"/>
    <property type="project" value="TreeGrafter"/>
</dbReference>
<dbReference type="SUPFAM" id="SSF51735">
    <property type="entry name" value="NAD(P)-binding Rossmann-fold domains"/>
    <property type="match status" value="1"/>
</dbReference>
<evidence type="ECO:0000313" key="5">
    <source>
        <dbReference type="EMBL" id="KKN60669.1"/>
    </source>
</evidence>
<dbReference type="PANTHER" id="PTHR10996">
    <property type="entry name" value="2-HYDROXYACID DEHYDROGENASE-RELATED"/>
    <property type="match status" value="1"/>
</dbReference>
<reference evidence="5" key="1">
    <citation type="journal article" date="2015" name="Nature">
        <title>Complex archaea that bridge the gap between prokaryotes and eukaryotes.</title>
        <authorList>
            <person name="Spang A."/>
            <person name="Saw J.H."/>
            <person name="Jorgensen S.L."/>
            <person name="Zaremba-Niedzwiedzka K."/>
            <person name="Martijn J."/>
            <person name="Lind A.E."/>
            <person name="van Eijk R."/>
            <person name="Schleper C."/>
            <person name="Guy L."/>
            <person name="Ettema T.J."/>
        </authorList>
    </citation>
    <scope>NUCLEOTIDE SEQUENCE</scope>
</reference>
<evidence type="ECO:0000259" key="4">
    <source>
        <dbReference type="Pfam" id="PF02826"/>
    </source>
</evidence>